<evidence type="ECO:0000313" key="4">
    <source>
        <dbReference type="Proteomes" id="UP000320225"/>
    </source>
</evidence>
<feature type="signal peptide" evidence="2">
    <location>
        <begin position="1"/>
        <end position="24"/>
    </location>
</feature>
<organism evidence="3 4">
    <name type="scientific">Tepidimonas sediminis</name>
    <dbReference type="NCBI Taxonomy" id="2588941"/>
    <lineage>
        <taxon>Bacteria</taxon>
        <taxon>Pseudomonadati</taxon>
        <taxon>Pseudomonadota</taxon>
        <taxon>Betaproteobacteria</taxon>
        <taxon>Burkholderiales</taxon>
        <taxon>Tepidimonas</taxon>
    </lineage>
</organism>
<evidence type="ECO:0000256" key="2">
    <source>
        <dbReference type="SAM" id="SignalP"/>
    </source>
</evidence>
<feature type="region of interest" description="Disordered" evidence="1">
    <location>
        <begin position="29"/>
        <end position="57"/>
    </location>
</feature>
<name>A0A554WN59_9BURK</name>
<feature type="chain" id="PRO_5021804329" description="Outer membrane efflux protein" evidence="2">
    <location>
        <begin position="25"/>
        <end position="434"/>
    </location>
</feature>
<keyword evidence="4" id="KW-1185">Reference proteome</keyword>
<dbReference type="EMBL" id="VJND01000009">
    <property type="protein sequence ID" value="TSE25010.1"/>
    <property type="molecule type" value="Genomic_DNA"/>
</dbReference>
<evidence type="ECO:0000313" key="3">
    <source>
        <dbReference type="EMBL" id="TSE25010.1"/>
    </source>
</evidence>
<reference evidence="3 4" key="1">
    <citation type="submission" date="2019-07" db="EMBL/GenBank/DDBJ databases">
        <title>Tepidimonas sediminis YIM 72259 draft genome.</title>
        <authorList>
            <person name="Da Costa M.S."/>
            <person name="Froufe H.J.C."/>
            <person name="Egas C."/>
            <person name="Albuquerque L."/>
        </authorList>
    </citation>
    <scope>NUCLEOTIDE SEQUENCE [LARGE SCALE GENOMIC DNA]</scope>
    <source>
        <strain evidence="3 4">YIM 72259</strain>
    </source>
</reference>
<dbReference type="AlphaFoldDB" id="A0A554WN59"/>
<proteinExistence type="predicted"/>
<dbReference type="SUPFAM" id="SSF56954">
    <property type="entry name" value="Outer membrane efflux proteins (OEP)"/>
    <property type="match status" value="1"/>
</dbReference>
<protein>
    <recommendedName>
        <fullName evidence="5">Outer membrane efflux protein</fullName>
    </recommendedName>
</protein>
<dbReference type="Gene3D" id="1.20.1600.10">
    <property type="entry name" value="Outer membrane efflux proteins (OEP)"/>
    <property type="match status" value="1"/>
</dbReference>
<dbReference type="Proteomes" id="UP000320225">
    <property type="component" value="Unassembled WGS sequence"/>
</dbReference>
<dbReference type="OrthoDB" id="8554634at2"/>
<keyword evidence="2" id="KW-0732">Signal</keyword>
<dbReference type="RefSeq" id="WP_143895413.1">
    <property type="nucleotide sequence ID" value="NZ_VJND01000009.1"/>
</dbReference>
<sequence>MTRPRPRWRWLGWLAAPALAVAQAQTGHVHPAAPTAPSPFAAPPGAAAPAADAPPDPAAAWRAANDAVGAFPRGHADILRWERTQAPPAAADPAPEGPGWTPQEVVRRALQHHPELLVTPDLAAPERLRRLQAAAAVARDAQAAWIEAIAARQLRRLAEEAHFAADAGAELASRARQVGNLSAERALRENLPAWEAQERLAQARAAEQRALVHLWQRLGGVTPEALAAHLPPALPARPPLPAADEEPALAARQRARHPDWARLQAEAERWRTALPAHARAALQATWEQAVARGLPEAPRLEGPAPRWPHAWGEALAAQAALARLQRQLDGDLRLALAAARRADERARHQRERILPARRQLEEETLLRYNGMLASTWELLAAARERLAARQALVAAERDAWLAWLDLQAVLSGLPLTDRAPATDVDATPTPAKGH</sequence>
<gene>
    <name evidence="3" type="ORF">Tsedi_01579</name>
</gene>
<evidence type="ECO:0000256" key="1">
    <source>
        <dbReference type="SAM" id="MobiDB-lite"/>
    </source>
</evidence>
<accession>A0A554WN59</accession>
<evidence type="ECO:0008006" key="5">
    <source>
        <dbReference type="Google" id="ProtNLM"/>
    </source>
</evidence>
<comment type="caution">
    <text evidence="3">The sequence shown here is derived from an EMBL/GenBank/DDBJ whole genome shotgun (WGS) entry which is preliminary data.</text>
</comment>